<feature type="chain" id="PRO_5029037585" description="Carboxypeptidase" evidence="6">
    <location>
        <begin position="21"/>
        <end position="472"/>
    </location>
</feature>
<gene>
    <name evidence="7" type="ORF">BDV95DRAFT_659731</name>
</gene>
<dbReference type="PANTHER" id="PTHR11802">
    <property type="entry name" value="SERINE PROTEASE FAMILY S10 SERINE CARBOXYPEPTIDASE"/>
    <property type="match status" value="1"/>
</dbReference>
<dbReference type="Pfam" id="PF00450">
    <property type="entry name" value="Peptidase_S10"/>
    <property type="match status" value="1"/>
</dbReference>
<dbReference type="GO" id="GO:0000324">
    <property type="term" value="C:fungal-type vacuole"/>
    <property type="evidence" value="ECO:0007669"/>
    <property type="project" value="TreeGrafter"/>
</dbReference>
<evidence type="ECO:0000256" key="2">
    <source>
        <dbReference type="ARBA" id="ARBA00022645"/>
    </source>
</evidence>
<evidence type="ECO:0000256" key="3">
    <source>
        <dbReference type="ARBA" id="ARBA00022670"/>
    </source>
</evidence>
<comment type="similarity">
    <text evidence="1 6">Belongs to the peptidase S10 family.</text>
</comment>
<comment type="caution">
    <text evidence="7">The sequence shown here is derived from an EMBL/GenBank/DDBJ whole genome shotgun (WGS) entry which is preliminary data.</text>
</comment>
<dbReference type="InterPro" id="IPR001563">
    <property type="entry name" value="Peptidase_S10"/>
</dbReference>
<dbReference type="GO" id="GO:0006508">
    <property type="term" value="P:proteolysis"/>
    <property type="evidence" value="ECO:0007669"/>
    <property type="project" value="UniProtKB-KW"/>
</dbReference>
<keyword evidence="4 6" id="KW-0378">Hydrolase</keyword>
<dbReference type="EC" id="3.4.16.-" evidence="6"/>
<keyword evidence="3 6" id="KW-0645">Protease</keyword>
<dbReference type="PROSITE" id="PS00131">
    <property type="entry name" value="CARBOXYPEPT_SER_SER"/>
    <property type="match status" value="1"/>
</dbReference>
<protein>
    <recommendedName>
        <fullName evidence="6">Carboxypeptidase</fullName>
        <ecNumber evidence="6">3.4.16.-</ecNumber>
    </recommendedName>
</protein>
<dbReference type="PANTHER" id="PTHR11802:SF453">
    <property type="entry name" value="S1, PUTATIVE-RELATED"/>
    <property type="match status" value="1"/>
</dbReference>
<dbReference type="AlphaFoldDB" id="A0A7C8MRV6"/>
<evidence type="ECO:0000313" key="7">
    <source>
        <dbReference type="EMBL" id="KAF2873505.1"/>
    </source>
</evidence>
<dbReference type="PRINTS" id="PR00724">
    <property type="entry name" value="CRBOXYPTASEC"/>
</dbReference>
<accession>A0A7C8MRV6</accession>
<keyword evidence="2 6" id="KW-0121">Carboxypeptidase</keyword>
<proteinExistence type="inferred from homology"/>
<dbReference type="Gene3D" id="1.10.287.410">
    <property type="match status" value="1"/>
</dbReference>
<evidence type="ECO:0000256" key="5">
    <source>
        <dbReference type="ARBA" id="ARBA00023180"/>
    </source>
</evidence>
<dbReference type="SUPFAM" id="SSF53474">
    <property type="entry name" value="alpha/beta-Hydrolases"/>
    <property type="match status" value="1"/>
</dbReference>
<dbReference type="EMBL" id="JAADJZ010000007">
    <property type="protein sequence ID" value="KAF2873505.1"/>
    <property type="molecule type" value="Genomic_DNA"/>
</dbReference>
<dbReference type="GO" id="GO:0004185">
    <property type="term" value="F:serine-type carboxypeptidase activity"/>
    <property type="evidence" value="ECO:0007669"/>
    <property type="project" value="UniProtKB-UniRule"/>
</dbReference>
<dbReference type="Proteomes" id="UP000481861">
    <property type="component" value="Unassembled WGS sequence"/>
</dbReference>
<evidence type="ECO:0000256" key="4">
    <source>
        <dbReference type="ARBA" id="ARBA00022801"/>
    </source>
</evidence>
<name>A0A7C8MRV6_9PLEO</name>
<dbReference type="OrthoDB" id="443318at2759"/>
<reference evidence="7 8" key="1">
    <citation type="submission" date="2020-01" db="EMBL/GenBank/DDBJ databases">
        <authorList>
            <consortium name="DOE Joint Genome Institute"/>
            <person name="Haridas S."/>
            <person name="Albert R."/>
            <person name="Binder M."/>
            <person name="Bloem J."/>
            <person name="Labutti K."/>
            <person name="Salamov A."/>
            <person name="Andreopoulos B."/>
            <person name="Baker S.E."/>
            <person name="Barry K."/>
            <person name="Bills G."/>
            <person name="Bluhm B.H."/>
            <person name="Cannon C."/>
            <person name="Castanera R."/>
            <person name="Culley D.E."/>
            <person name="Daum C."/>
            <person name="Ezra D."/>
            <person name="Gonzalez J.B."/>
            <person name="Henrissat B."/>
            <person name="Kuo A."/>
            <person name="Liang C."/>
            <person name="Lipzen A."/>
            <person name="Lutzoni F."/>
            <person name="Magnuson J."/>
            <person name="Mondo S."/>
            <person name="Nolan M."/>
            <person name="Ohm R."/>
            <person name="Pangilinan J."/>
            <person name="Park H.-J.H."/>
            <person name="Ramirez L."/>
            <person name="Alfaro M."/>
            <person name="Sun H."/>
            <person name="Tritt A."/>
            <person name="Yoshinaga Y."/>
            <person name="Zwiers L.-H.L."/>
            <person name="Turgeon B.G."/>
            <person name="Goodwin S.B."/>
            <person name="Spatafora J.W."/>
            <person name="Crous P.W."/>
            <person name="Grigoriev I.V."/>
        </authorList>
    </citation>
    <scope>NUCLEOTIDE SEQUENCE [LARGE SCALE GENOMIC DNA]</scope>
    <source>
        <strain evidence="7 8">CBS 611.86</strain>
    </source>
</reference>
<dbReference type="InterPro" id="IPR029058">
    <property type="entry name" value="AB_hydrolase_fold"/>
</dbReference>
<dbReference type="InterPro" id="IPR018202">
    <property type="entry name" value="Ser_caboxypep_ser_AS"/>
</dbReference>
<organism evidence="7 8">
    <name type="scientific">Massariosphaeria phaeospora</name>
    <dbReference type="NCBI Taxonomy" id="100035"/>
    <lineage>
        <taxon>Eukaryota</taxon>
        <taxon>Fungi</taxon>
        <taxon>Dikarya</taxon>
        <taxon>Ascomycota</taxon>
        <taxon>Pezizomycotina</taxon>
        <taxon>Dothideomycetes</taxon>
        <taxon>Pleosporomycetidae</taxon>
        <taxon>Pleosporales</taxon>
        <taxon>Pleosporales incertae sedis</taxon>
        <taxon>Massariosphaeria</taxon>
    </lineage>
</organism>
<keyword evidence="5" id="KW-0325">Glycoprotein</keyword>
<keyword evidence="6" id="KW-0732">Signal</keyword>
<feature type="signal peptide" evidence="6">
    <location>
        <begin position="1"/>
        <end position="20"/>
    </location>
</feature>
<sequence length="472" mass="52372">MRNLKPFLISIATLAGLAVAAPAAKHDKRSLVKKAGVVYNVFEHAATGARIEFVNNSGICETTPGVKQYSGYLSVGENMNMWFWFFEARQNPSTAPLAAWFNGGPGCSSMIGLFQENGPCKFEVGSEHTTPINNTLSFSNYANMIYVDQPIGVGFSYGNNQVNSTKTAAPYVWNLIQAFYSSFPEYKSRDFGIFTESYGGHYGPEFAKYIQDQNKATVGEPINIVALGVNNGWHDAEIQEPAYVSFSYNNSHKSIINKTQHDQYRVDFNDYCLPDIQQCAQTGVDLDCQNAESICYYTVERPLYNAADYDVYDVRAPSNNPEPPSNYVQYLQRAYVMKAIGAQSTYQECPNAPYNKFALTGDGPRSFLNELSGVVASGITTLIWAGDADWICNWYGVHDVANAIQYPGQNVFAGKFLTPYKVNGKEGGSFKTEGNLSFLRVYEAGHEVMYYQPELSLQVFIQTMSKGAIHST</sequence>
<evidence type="ECO:0000313" key="8">
    <source>
        <dbReference type="Proteomes" id="UP000481861"/>
    </source>
</evidence>
<evidence type="ECO:0000256" key="1">
    <source>
        <dbReference type="ARBA" id="ARBA00009431"/>
    </source>
</evidence>
<evidence type="ECO:0000256" key="6">
    <source>
        <dbReference type="RuleBase" id="RU361156"/>
    </source>
</evidence>
<dbReference type="Gene3D" id="3.40.50.1820">
    <property type="entry name" value="alpha/beta hydrolase"/>
    <property type="match status" value="1"/>
</dbReference>
<keyword evidence="8" id="KW-1185">Reference proteome</keyword>